<dbReference type="SUPFAM" id="SSF57716">
    <property type="entry name" value="Glucocorticoid receptor-like (DNA-binding domain)"/>
    <property type="match status" value="1"/>
</dbReference>
<proteinExistence type="predicted"/>
<keyword evidence="5" id="KW-0539">Nucleus</keyword>
<accession>A0A151ZJP3</accession>
<dbReference type="OMA" id="QRKNTGA"/>
<dbReference type="AlphaFoldDB" id="A0A151ZJP3"/>
<evidence type="ECO:0000256" key="6">
    <source>
        <dbReference type="PROSITE-ProRule" id="PRU00125"/>
    </source>
</evidence>
<dbReference type="Proteomes" id="UP000076078">
    <property type="component" value="Unassembled WGS sequence"/>
</dbReference>
<keyword evidence="9" id="KW-1185">Reference proteome</keyword>
<dbReference type="CDD" id="cd09358">
    <property type="entry name" value="LIM_Mical_like"/>
    <property type="match status" value="1"/>
</dbReference>
<feature type="domain" description="LIM zinc-binding" evidence="7">
    <location>
        <begin position="4"/>
        <end position="66"/>
    </location>
</feature>
<organism evidence="8 9">
    <name type="scientific">Tieghemostelium lacteum</name>
    <name type="common">Slime mold</name>
    <name type="synonym">Dictyostelium lacteum</name>
    <dbReference type="NCBI Taxonomy" id="361077"/>
    <lineage>
        <taxon>Eukaryota</taxon>
        <taxon>Amoebozoa</taxon>
        <taxon>Evosea</taxon>
        <taxon>Eumycetozoa</taxon>
        <taxon>Dictyostelia</taxon>
        <taxon>Dictyosteliales</taxon>
        <taxon>Raperosteliaceae</taxon>
        <taxon>Tieghemostelium</taxon>
    </lineage>
</organism>
<dbReference type="GO" id="GO:0046872">
    <property type="term" value="F:metal ion binding"/>
    <property type="evidence" value="ECO:0007669"/>
    <property type="project" value="UniProtKB-KW"/>
</dbReference>
<keyword evidence="6" id="KW-0440">LIM domain</keyword>
<evidence type="ECO:0000256" key="3">
    <source>
        <dbReference type="ARBA" id="ARBA00022737"/>
    </source>
</evidence>
<dbReference type="Pfam" id="PF00412">
    <property type="entry name" value="LIM"/>
    <property type="match status" value="1"/>
</dbReference>
<evidence type="ECO:0000256" key="4">
    <source>
        <dbReference type="ARBA" id="ARBA00022833"/>
    </source>
</evidence>
<gene>
    <name evidence="8" type="ORF">DLAC_04516</name>
</gene>
<dbReference type="OrthoDB" id="8062037at2759"/>
<dbReference type="Gene3D" id="2.10.110.10">
    <property type="entry name" value="Cysteine Rich Protein"/>
    <property type="match status" value="1"/>
</dbReference>
<evidence type="ECO:0000313" key="9">
    <source>
        <dbReference type="Proteomes" id="UP000076078"/>
    </source>
</evidence>
<dbReference type="PANTHER" id="PTHR24215">
    <property type="entry name" value="RHO-GTPASE-ACTIVATING PROTEIN LRG1"/>
    <property type="match status" value="1"/>
</dbReference>
<dbReference type="EMBL" id="LODT01000022">
    <property type="protein sequence ID" value="KYQ94221.1"/>
    <property type="molecule type" value="Genomic_DNA"/>
</dbReference>
<dbReference type="InterPro" id="IPR001781">
    <property type="entry name" value="Znf_LIM"/>
</dbReference>
<dbReference type="STRING" id="361077.A0A151ZJP3"/>
<name>A0A151ZJP3_TIELA</name>
<sequence>MSNPKCEECGKTAYPLESFQSAGKSWHKGCFRCAEPTCKQVLNQKTVNAANGTIYCSAHYPKEKATAVVDSLSMVNATNSPKVALVNNQKRGDGMETNAQSSDTMQLNLARNAPKVDRLPPHQRDDQHVKPIGTLDMAHMNAMNAPKLNTVNDQVKNVDVPTSTINVTLQNALNAPKLDTVNDQVKNVDVPTSTINITLQNALNAPKLDTVNNEVKAIDRNI</sequence>
<evidence type="ECO:0000256" key="2">
    <source>
        <dbReference type="ARBA" id="ARBA00022723"/>
    </source>
</evidence>
<keyword evidence="4 6" id="KW-0862">Zinc</keyword>
<evidence type="ECO:0000256" key="5">
    <source>
        <dbReference type="ARBA" id="ARBA00023242"/>
    </source>
</evidence>
<keyword evidence="3" id="KW-0677">Repeat</keyword>
<dbReference type="SMART" id="SM00132">
    <property type="entry name" value="LIM"/>
    <property type="match status" value="1"/>
</dbReference>
<dbReference type="GO" id="GO:0030036">
    <property type="term" value="P:actin cytoskeleton organization"/>
    <property type="evidence" value="ECO:0007669"/>
    <property type="project" value="TreeGrafter"/>
</dbReference>
<dbReference type="InParanoid" id="A0A151ZJP3"/>
<keyword evidence="2 6" id="KW-0479">Metal-binding</keyword>
<comment type="subcellular location">
    <subcellularLocation>
        <location evidence="1">Nucleus</location>
    </subcellularLocation>
</comment>
<reference evidence="8 9" key="1">
    <citation type="submission" date="2015-12" db="EMBL/GenBank/DDBJ databases">
        <title>Dictyostelia acquired genes for synthesis and detection of signals that induce cell-type specialization by lateral gene transfer from prokaryotes.</title>
        <authorList>
            <person name="Gloeckner G."/>
            <person name="Schaap P."/>
        </authorList>
    </citation>
    <scope>NUCLEOTIDE SEQUENCE [LARGE SCALE GENOMIC DNA]</scope>
    <source>
        <strain evidence="8 9">TK</strain>
    </source>
</reference>
<comment type="caution">
    <text evidence="8">The sequence shown here is derived from an EMBL/GenBank/DDBJ whole genome shotgun (WGS) entry which is preliminary data.</text>
</comment>
<dbReference type="GO" id="GO:0005737">
    <property type="term" value="C:cytoplasm"/>
    <property type="evidence" value="ECO:0007669"/>
    <property type="project" value="TreeGrafter"/>
</dbReference>
<dbReference type="PROSITE" id="PS50023">
    <property type="entry name" value="LIM_DOMAIN_2"/>
    <property type="match status" value="1"/>
</dbReference>
<protein>
    <recommendedName>
        <fullName evidence="7">LIM zinc-binding domain-containing protein</fullName>
    </recommendedName>
</protein>
<evidence type="ECO:0000259" key="7">
    <source>
        <dbReference type="PROSITE" id="PS50023"/>
    </source>
</evidence>
<evidence type="ECO:0000313" key="8">
    <source>
        <dbReference type="EMBL" id="KYQ94221.1"/>
    </source>
</evidence>
<dbReference type="PANTHER" id="PTHR24215:SF35">
    <property type="entry name" value="MUSCLE LIM PROTEIN MLP84B"/>
    <property type="match status" value="1"/>
</dbReference>
<evidence type="ECO:0000256" key="1">
    <source>
        <dbReference type="ARBA" id="ARBA00004123"/>
    </source>
</evidence>
<dbReference type="GO" id="GO:0005634">
    <property type="term" value="C:nucleus"/>
    <property type="evidence" value="ECO:0007669"/>
    <property type="project" value="UniProtKB-SubCell"/>
</dbReference>